<dbReference type="EMBL" id="MF417939">
    <property type="protein sequence ID" value="ASN72023.1"/>
    <property type="molecule type" value="Genomic_DNA"/>
</dbReference>
<name>A0A2H4JDB8_9CAUD</name>
<protein>
    <submittedName>
        <fullName evidence="1">Uncharacterized protein</fullName>
    </submittedName>
</protein>
<sequence length="179" mass="18782">MSEIQVFTDSQLAHRVVMLKAFADFILDALNADRDDMASRMAKGDRVTARDGDVKLGSMSLSDPKPVAKVTDNAAFEDYLSVKYGDEAERTVRLGDPAEVCAALADAGRDDLFEVVEAFPAWVRKAGVDDALIPGRTVPGVTVTVPSGVLSVRTADAAVVAVKSAIESSGVLAIEGGVA</sequence>
<proteinExistence type="predicted"/>
<reference evidence="1" key="1">
    <citation type="submission" date="2017-06" db="EMBL/GenBank/DDBJ databases">
        <title>Novel phages from South African skin metaviromes.</title>
        <authorList>
            <person name="van Zyl L.J."/>
            <person name="Abrahams Y."/>
            <person name="Stander E.A."/>
            <person name="Kirby B.M."/>
            <person name="Clavaud C."/>
            <person name="Farcet C."/>
            <person name="Breton L."/>
            <person name="Trindade M.I."/>
        </authorList>
    </citation>
    <scope>NUCLEOTIDE SEQUENCE</scope>
</reference>
<gene>
    <name evidence="1" type="ORF">7S2_30</name>
</gene>
<evidence type="ECO:0000313" key="1">
    <source>
        <dbReference type="EMBL" id="ASN72023.1"/>
    </source>
</evidence>
<organism evidence="1">
    <name type="scientific">uncultured Caudovirales phage</name>
    <dbReference type="NCBI Taxonomy" id="2100421"/>
    <lineage>
        <taxon>Viruses</taxon>
        <taxon>Duplodnaviria</taxon>
        <taxon>Heunggongvirae</taxon>
        <taxon>Uroviricota</taxon>
        <taxon>Caudoviricetes</taxon>
        <taxon>Peduoviridae</taxon>
        <taxon>Maltschvirus</taxon>
        <taxon>Maltschvirus maltsch</taxon>
    </lineage>
</organism>
<accession>A0A2H4JDB8</accession>